<dbReference type="InterPro" id="IPR041635">
    <property type="entry name" value="Type_ISP_LLaBIII_C"/>
</dbReference>
<dbReference type="Pfam" id="PF18135">
    <property type="entry name" value="Type_ISP_C"/>
    <property type="match status" value="1"/>
</dbReference>
<dbReference type="SUPFAM" id="SSF53335">
    <property type="entry name" value="S-adenosyl-L-methionine-dependent methyltransferases"/>
    <property type="match status" value="1"/>
</dbReference>
<dbReference type="Pfam" id="PF13156">
    <property type="entry name" value="Mrr_cat_2"/>
    <property type="match status" value="1"/>
</dbReference>
<keyword evidence="2" id="KW-0067">ATP-binding</keyword>
<dbReference type="GO" id="GO:0004386">
    <property type="term" value="F:helicase activity"/>
    <property type="evidence" value="ECO:0007669"/>
    <property type="project" value="UniProtKB-KW"/>
</dbReference>
<dbReference type="Gene3D" id="3.40.50.300">
    <property type="entry name" value="P-loop containing nucleotide triphosphate hydrolases"/>
    <property type="match status" value="2"/>
</dbReference>
<dbReference type="InterPro" id="IPR029063">
    <property type="entry name" value="SAM-dependent_MTases_sf"/>
</dbReference>
<keyword evidence="3" id="KW-1185">Reference proteome</keyword>
<dbReference type="Gene3D" id="3.40.1350.10">
    <property type="match status" value="1"/>
</dbReference>
<dbReference type="GO" id="GO:0005524">
    <property type="term" value="F:ATP binding"/>
    <property type="evidence" value="ECO:0007669"/>
    <property type="project" value="InterPro"/>
</dbReference>
<dbReference type="GO" id="GO:0008168">
    <property type="term" value="F:methyltransferase activity"/>
    <property type="evidence" value="ECO:0007669"/>
    <property type="project" value="InterPro"/>
</dbReference>
<dbReference type="InterPro" id="IPR014001">
    <property type="entry name" value="Helicase_ATP-bd"/>
</dbReference>
<dbReference type="InterPro" id="IPR050742">
    <property type="entry name" value="Helicase_Restrict-Modif_Enz"/>
</dbReference>
<evidence type="ECO:0000313" key="3">
    <source>
        <dbReference type="Proteomes" id="UP000516117"/>
    </source>
</evidence>
<protein>
    <submittedName>
        <fullName evidence="2">DEAD/DEAH box helicase</fullName>
    </submittedName>
</protein>
<dbReference type="Pfam" id="PF22240">
    <property type="entry name" value="ISP_coupler"/>
    <property type="match status" value="1"/>
</dbReference>
<dbReference type="PROSITE" id="PS51192">
    <property type="entry name" value="HELICASE_ATP_BIND_1"/>
    <property type="match status" value="1"/>
</dbReference>
<dbReference type="PANTHER" id="PTHR47396:SF1">
    <property type="entry name" value="ATP-DEPENDENT HELICASE IRC3-RELATED"/>
    <property type="match status" value="1"/>
</dbReference>
<name>A0A7H0H4R2_9ACTN</name>
<proteinExistence type="predicted"/>
<dbReference type="InterPro" id="IPR053980">
    <property type="entry name" value="ISP_coupler"/>
</dbReference>
<dbReference type="PRINTS" id="PR00507">
    <property type="entry name" value="N12N6MTFRASE"/>
</dbReference>
<dbReference type="InterPro" id="IPR011335">
    <property type="entry name" value="Restrct_endonuc-II-like"/>
</dbReference>
<gene>
    <name evidence="2" type="ORF">H9L22_15275</name>
</gene>
<dbReference type="PROSITE" id="PS00092">
    <property type="entry name" value="N6_MTASE"/>
    <property type="match status" value="1"/>
</dbReference>
<dbReference type="InterPro" id="IPR039442">
    <property type="entry name" value="Mrr-like_dom"/>
</dbReference>
<dbReference type="InterPro" id="IPR011856">
    <property type="entry name" value="tRNA_endonuc-like_dom_sf"/>
</dbReference>
<dbReference type="KEGG" id="tdf:H9L22_15275"/>
<dbReference type="GO" id="GO:0003677">
    <property type="term" value="F:DNA binding"/>
    <property type="evidence" value="ECO:0007669"/>
    <property type="project" value="InterPro"/>
</dbReference>
<dbReference type="EMBL" id="CP060789">
    <property type="protein sequence ID" value="QNP55528.1"/>
    <property type="molecule type" value="Genomic_DNA"/>
</dbReference>
<dbReference type="InterPro" id="IPR006935">
    <property type="entry name" value="Helicase/UvrB_N"/>
</dbReference>
<keyword evidence="2" id="KW-0347">Helicase</keyword>
<accession>A0A7H0H4R2</accession>
<dbReference type="REBASE" id="443437">
    <property type="entry name" value="Tde17540ORF15275P"/>
</dbReference>
<dbReference type="SUPFAM" id="SSF52980">
    <property type="entry name" value="Restriction endonuclease-like"/>
    <property type="match status" value="1"/>
</dbReference>
<dbReference type="InterPro" id="IPR002052">
    <property type="entry name" value="DNA_methylase_N6_adenine_CS"/>
</dbReference>
<dbReference type="Proteomes" id="UP000516117">
    <property type="component" value="Chromosome"/>
</dbReference>
<dbReference type="CDD" id="cd18785">
    <property type="entry name" value="SF2_C"/>
    <property type="match status" value="1"/>
</dbReference>
<feature type="domain" description="Helicase ATP-binding" evidence="1">
    <location>
        <begin position="184"/>
        <end position="365"/>
    </location>
</feature>
<organism evidence="2 3">
    <name type="scientific">Tessaracoccus defluvii</name>
    <dbReference type="NCBI Taxonomy" id="1285901"/>
    <lineage>
        <taxon>Bacteria</taxon>
        <taxon>Bacillati</taxon>
        <taxon>Actinomycetota</taxon>
        <taxon>Actinomycetes</taxon>
        <taxon>Propionibacteriales</taxon>
        <taxon>Propionibacteriaceae</taxon>
        <taxon>Tessaracoccus</taxon>
    </lineage>
</organism>
<dbReference type="Gene3D" id="3.40.50.150">
    <property type="entry name" value="Vaccinia Virus protein VP39"/>
    <property type="match status" value="1"/>
</dbReference>
<evidence type="ECO:0000259" key="1">
    <source>
        <dbReference type="PROSITE" id="PS51192"/>
    </source>
</evidence>
<dbReference type="SUPFAM" id="SSF52540">
    <property type="entry name" value="P-loop containing nucleoside triphosphate hydrolases"/>
    <property type="match status" value="1"/>
</dbReference>
<dbReference type="Pfam" id="PF04851">
    <property type="entry name" value="ResIII"/>
    <property type="match status" value="1"/>
</dbReference>
<keyword evidence="2" id="KW-0378">Hydrolase</keyword>
<dbReference type="GO" id="GO:0005829">
    <property type="term" value="C:cytosol"/>
    <property type="evidence" value="ECO:0007669"/>
    <property type="project" value="TreeGrafter"/>
</dbReference>
<sequence>MATVGDIMATFDAAGSQSGRGTKFEDLMVDYFRLDPTLAARYTKVSRWGDWQHRGTSPDVGIDLVAQDRETGDWTAIQCKFYAPHHYLAKEDIDSFFTASGKKWDGVAFANRIIISTTDKWSSHAESALENQTIPVQRIGLADIAESPIDWAFADAKNPLEVNLSRAAKFTTRPHQDKAIAAIRDGFAQGARGQWISACGTGKTFTSLKLAEQMAVAAGGSLRVLFLAPSIQLVAQTLREWTAQSQADLRAFVVCSDTKASRAAEDISPHDIPLPATTDPAELKDRLATAKRAQGLSVVFSTYQSIDVVAQAQKLGAPEFDLILCDEAHRTTGVTLAGEDESAFVRVHDNAFLKGAKRLYMTATPRLFGDAVVAKAEDHSAMLTSMDDLATFGPVFHRLGFGEAVEQELLTDYKVMVLVVSEDQMAAPVQSMMADDNLEIPLDDAAKILGCWNTLAKRTHAGDLSPAFPPGAAPMQRAVAFLENIKSSKRVAEAFELVVEATGGADATAHLNCEAHHVDGTMNALVRAEELAWLKAPVPERHCRILTNARCLSEGVDVPGLDAVMFLSPRNSAVDVVQSVGRVMRKAPGKEYGYIILPVAVPVGVDPADALRDNKRFKVVWDVLNALRAHDDRFEAVIQSINLNAGSDPSGRFIIDTPELGDGNAPGTDSKAVQLPLFQLEQWRDAIYSRIVDRVGTREYWDRWAADVATMSGAQIARINAILANSSSEVTDAFDAFLHGLRANLNDSITRDDAISMLSQHLITAPVFDALFGGSGFAASNPVSIGMQAMLDVLEGQGLESETEHLVRFYDSVRTRAAQVTDAAGRQTVIHDLYEKFFKNAFPKQAEALGIVYTPVEVVDFMLRAVDELSRRHFGQGLTDEGVTILDPFTGTGTFIVRLLESGLIRPEDLARKYATEMLCNEIMLLAYYIACVNIEATYESVTGTSHYVPFPGATLTDTFQISEHGDRSDTSLLPANNERITKQLATDITVIIGNPPYSVGQASANDNNANLGYPTLDSRIRHTYAERSPATNKNSLYDSYIRAHRWATDRLGQRGIMAFVSNGGWIDGNTAEGMRLTLQEEFSHLWIFNLRGNQQGDWKRNGGKIFGEGSQVTVAITLGVKDPAHIGPATIHYRDIGDYLDRTTKLDILTTATLHDDAWNELQPNNHGDWLNQRDDTFSEFTPISEIFRSSSAGVQTNRDAWCYNFDTAAVESNMRRMIDTYNSQASKRLTSEADLLDDPRQIKWSSSLKPRALRGEQHSFTGVTRRALYRPFTMQALYFDDVFNHRPGKNRQYFPTQGTPNAGFYTLAPGSPKQFGVIATDLLPDLAMYGSNSGQFFPRWTYEPAAKRAESDGLFDLDEGDVFDGWRRIDNVTDNALRQYREAFGPKVTKDDIFHYVYGILHSPQYRERFEADLKKMLPRIPLAATSDDFLAFAAAGQQLMDLHINYETVEPYPLEELVTPAAGLDEYALFAVTDKKMKYAPNTDKSTLIYNPHVTLRGIPDEAHAYQLGSRSALGWIIDRYYIKTDKESGIVNDPNAWSRGQGDPRCIVDLIKRVVRVSVETVRIVDALPGLTWGNTLDTDKVSSVIRREV</sequence>
<dbReference type="RefSeq" id="WP_187720658.1">
    <property type="nucleotide sequence ID" value="NZ_BAABBL010000009.1"/>
</dbReference>
<dbReference type="InterPro" id="IPR027417">
    <property type="entry name" value="P-loop_NTPase"/>
</dbReference>
<dbReference type="SMART" id="SM00487">
    <property type="entry name" value="DEXDc"/>
    <property type="match status" value="1"/>
</dbReference>
<keyword evidence="2" id="KW-0547">Nucleotide-binding</keyword>
<dbReference type="Pfam" id="PF00271">
    <property type="entry name" value="Helicase_C"/>
    <property type="match status" value="1"/>
</dbReference>
<dbReference type="GO" id="GO:0016787">
    <property type="term" value="F:hydrolase activity"/>
    <property type="evidence" value="ECO:0007669"/>
    <property type="project" value="InterPro"/>
</dbReference>
<evidence type="ECO:0000313" key="2">
    <source>
        <dbReference type="EMBL" id="QNP55528.1"/>
    </source>
</evidence>
<reference evidence="2 3" key="1">
    <citation type="submission" date="2020-08" db="EMBL/GenBank/DDBJ databases">
        <title>Genome sequence of Tessaracoccus defluvii JCM 17540T.</title>
        <authorList>
            <person name="Hyun D.-W."/>
            <person name="Bae J.-W."/>
        </authorList>
    </citation>
    <scope>NUCLEOTIDE SEQUENCE [LARGE SCALE GENOMIC DNA]</scope>
    <source>
        <strain evidence="2 3">JCM 17540</strain>
    </source>
</reference>
<dbReference type="PANTHER" id="PTHR47396">
    <property type="entry name" value="TYPE I RESTRICTION ENZYME ECOKI R PROTEIN"/>
    <property type="match status" value="1"/>
</dbReference>
<dbReference type="GO" id="GO:0032259">
    <property type="term" value="P:methylation"/>
    <property type="evidence" value="ECO:0007669"/>
    <property type="project" value="InterPro"/>
</dbReference>
<dbReference type="InterPro" id="IPR001650">
    <property type="entry name" value="Helicase_C-like"/>
</dbReference>
<dbReference type="SMART" id="SM00490">
    <property type="entry name" value="HELICc"/>
    <property type="match status" value="1"/>
</dbReference>
<dbReference type="CDD" id="cd22333">
    <property type="entry name" value="LlaBIII_nuclease-like"/>
    <property type="match status" value="1"/>
</dbReference>